<feature type="transmembrane region" description="Helical" evidence="1">
    <location>
        <begin position="12"/>
        <end position="32"/>
    </location>
</feature>
<protein>
    <submittedName>
        <fullName evidence="2">Uncharacterized protein</fullName>
    </submittedName>
</protein>
<evidence type="ECO:0000256" key="1">
    <source>
        <dbReference type="SAM" id="Phobius"/>
    </source>
</evidence>
<organism evidence="2">
    <name type="scientific">Roseihalotalea indica</name>
    <dbReference type="NCBI Taxonomy" id="2867963"/>
    <lineage>
        <taxon>Bacteria</taxon>
        <taxon>Pseudomonadati</taxon>
        <taxon>Bacteroidota</taxon>
        <taxon>Cytophagia</taxon>
        <taxon>Cytophagales</taxon>
        <taxon>Catalimonadaceae</taxon>
        <taxon>Roseihalotalea</taxon>
    </lineage>
</organism>
<keyword evidence="1" id="KW-0472">Membrane</keyword>
<dbReference type="EMBL" id="CP120682">
    <property type="protein sequence ID" value="WKN38503.1"/>
    <property type="molecule type" value="Genomic_DNA"/>
</dbReference>
<proteinExistence type="predicted"/>
<keyword evidence="1" id="KW-1133">Transmembrane helix</keyword>
<accession>A0AA49GQA7</accession>
<keyword evidence="1" id="KW-0812">Transmembrane</keyword>
<evidence type="ECO:0000313" key="2">
    <source>
        <dbReference type="EMBL" id="WKN38503.1"/>
    </source>
</evidence>
<reference evidence="2" key="1">
    <citation type="journal article" date="2023" name="Comput. Struct. Biotechnol. J.">
        <title>Discovery of a novel marine Bacteroidetes with a rich repertoire of carbohydrate-active enzymes.</title>
        <authorList>
            <person name="Chen B."/>
            <person name="Liu G."/>
            <person name="Chen Q."/>
            <person name="Wang H."/>
            <person name="Liu L."/>
            <person name="Tang K."/>
        </authorList>
    </citation>
    <scope>NUCLEOTIDE SEQUENCE</scope>
    <source>
        <strain evidence="2">TK19036</strain>
    </source>
</reference>
<dbReference type="AlphaFoldDB" id="A0AA49GQA7"/>
<reference evidence="2" key="2">
    <citation type="journal article" date="2024" name="Antonie Van Leeuwenhoek">
        <title>Roseihalotalea indica gen. nov., sp. nov., a halophilic Bacteroidetes from mesopelagic Southwest Indian Ocean with higher carbohydrate metabolic potential.</title>
        <authorList>
            <person name="Chen B."/>
            <person name="Zhang M."/>
            <person name="Lin D."/>
            <person name="Ye J."/>
            <person name="Tang K."/>
        </authorList>
    </citation>
    <scope>NUCLEOTIDE SEQUENCE</scope>
    <source>
        <strain evidence="2">TK19036</strain>
    </source>
</reference>
<gene>
    <name evidence="2" type="ORF">K4G66_07280</name>
</gene>
<name>A0AA49GQA7_9BACT</name>
<sequence>MKIRLEGFKRLLVESALIVFSVLFALFINRYAENQKTQQQKQVAIERIVQEMKVNREIIDSAMQIHRGALTRLQEAAANETDSFRVYLGQRRYFDGKAFGLLLDEQSFYPKFPSNTSWQAAMATGIVSEFDYEVVENLAEVYNIQRFFIEETLESITEIIYAPVDDDVKRTINTLLLQVNELAEQERTTIAAIDEAMEAIYPPDTVVVEQ</sequence>